<keyword evidence="7 11" id="KW-0812">Transmembrane</keyword>
<organism evidence="14 15">
    <name type="scientific">Brevundimonas variabilis</name>
    <dbReference type="NCBI Taxonomy" id="74312"/>
    <lineage>
        <taxon>Bacteria</taxon>
        <taxon>Pseudomonadati</taxon>
        <taxon>Pseudomonadota</taxon>
        <taxon>Alphaproteobacteria</taxon>
        <taxon>Caulobacterales</taxon>
        <taxon>Caulobacteraceae</taxon>
        <taxon>Brevundimonas</taxon>
    </lineage>
</organism>
<evidence type="ECO:0000256" key="10">
    <source>
        <dbReference type="ARBA" id="ARBA00030750"/>
    </source>
</evidence>
<dbReference type="Gene3D" id="1.20.81.30">
    <property type="entry name" value="Type II secretion system (T2SS), domain F"/>
    <property type="match status" value="2"/>
</dbReference>
<evidence type="ECO:0000313" key="15">
    <source>
        <dbReference type="Proteomes" id="UP000545037"/>
    </source>
</evidence>
<evidence type="ECO:0000256" key="4">
    <source>
        <dbReference type="ARBA" id="ARBA00022448"/>
    </source>
</evidence>
<feature type="domain" description="Type II secretion system protein GspF" evidence="13">
    <location>
        <begin position="275"/>
        <end position="397"/>
    </location>
</feature>
<dbReference type="FunFam" id="1.20.81.30:FF:000001">
    <property type="entry name" value="Type II secretion system protein F"/>
    <property type="match status" value="2"/>
</dbReference>
<evidence type="ECO:0000256" key="8">
    <source>
        <dbReference type="ARBA" id="ARBA00022989"/>
    </source>
</evidence>
<dbReference type="Proteomes" id="UP000545037">
    <property type="component" value="Unassembled WGS sequence"/>
</dbReference>
<dbReference type="PROSITE" id="PS00874">
    <property type="entry name" value="T2SP_F"/>
    <property type="match status" value="1"/>
</dbReference>
<dbReference type="PANTHER" id="PTHR30012">
    <property type="entry name" value="GENERAL SECRETION PATHWAY PROTEIN"/>
    <property type="match status" value="1"/>
</dbReference>
<dbReference type="AlphaFoldDB" id="A0A7W9CK55"/>
<dbReference type="InterPro" id="IPR018076">
    <property type="entry name" value="T2SS_GspF_dom"/>
</dbReference>
<dbReference type="Pfam" id="PF00482">
    <property type="entry name" value="T2SSF"/>
    <property type="match status" value="2"/>
</dbReference>
<feature type="transmembrane region" description="Helical" evidence="12">
    <location>
        <begin position="379"/>
        <end position="399"/>
    </location>
</feature>
<dbReference type="RefSeq" id="WP_183214184.1">
    <property type="nucleotide sequence ID" value="NZ_JACHOR010000005.1"/>
</dbReference>
<gene>
    <name evidence="14" type="ORF">GGR13_002801</name>
</gene>
<reference evidence="14 15" key="1">
    <citation type="submission" date="2020-08" db="EMBL/GenBank/DDBJ databases">
        <title>Genomic Encyclopedia of Type Strains, Phase IV (KMG-IV): sequencing the most valuable type-strain genomes for metagenomic binning, comparative biology and taxonomic classification.</title>
        <authorList>
            <person name="Goeker M."/>
        </authorList>
    </citation>
    <scope>NUCLEOTIDE SEQUENCE [LARGE SCALE GENOMIC DNA]</scope>
    <source>
        <strain evidence="14 15">DSM 4737</strain>
    </source>
</reference>
<feature type="domain" description="Type II secretion system protein GspF" evidence="13">
    <location>
        <begin position="73"/>
        <end position="195"/>
    </location>
</feature>
<comment type="function">
    <text evidence="1">Component of the type II secretion system inner membrane complex required for the energy-dependent secretion of extracellular factors such as proteases and toxins from the periplasm.</text>
</comment>
<dbReference type="EMBL" id="JACHOR010000005">
    <property type="protein sequence ID" value="MBB5747180.1"/>
    <property type="molecule type" value="Genomic_DNA"/>
</dbReference>
<evidence type="ECO:0000256" key="12">
    <source>
        <dbReference type="SAM" id="Phobius"/>
    </source>
</evidence>
<evidence type="ECO:0000256" key="9">
    <source>
        <dbReference type="ARBA" id="ARBA00023136"/>
    </source>
</evidence>
<dbReference type="PANTHER" id="PTHR30012:SF0">
    <property type="entry name" value="TYPE II SECRETION SYSTEM PROTEIN F-RELATED"/>
    <property type="match status" value="1"/>
</dbReference>
<comment type="caution">
    <text evidence="14">The sequence shown here is derived from an EMBL/GenBank/DDBJ whole genome shotgun (WGS) entry which is preliminary data.</text>
</comment>
<comment type="subcellular location">
    <subcellularLocation>
        <location evidence="2 11">Cell inner membrane</location>
        <topology evidence="2 11">Multi-pass membrane protein</topology>
    </subcellularLocation>
</comment>
<evidence type="ECO:0000256" key="2">
    <source>
        <dbReference type="ARBA" id="ARBA00004429"/>
    </source>
</evidence>
<evidence type="ECO:0000256" key="7">
    <source>
        <dbReference type="ARBA" id="ARBA00022692"/>
    </source>
</evidence>
<dbReference type="GO" id="GO:0015628">
    <property type="term" value="P:protein secretion by the type II secretion system"/>
    <property type="evidence" value="ECO:0007669"/>
    <property type="project" value="TreeGrafter"/>
</dbReference>
<dbReference type="InterPro" id="IPR042094">
    <property type="entry name" value="T2SS_GspF_sf"/>
</dbReference>
<comment type="similarity">
    <text evidence="3 11">Belongs to the GSP F family.</text>
</comment>
<evidence type="ECO:0000256" key="6">
    <source>
        <dbReference type="ARBA" id="ARBA00022519"/>
    </source>
</evidence>
<evidence type="ECO:0000256" key="11">
    <source>
        <dbReference type="RuleBase" id="RU003923"/>
    </source>
</evidence>
<accession>A0A7W9CK55</accession>
<dbReference type="InterPro" id="IPR001992">
    <property type="entry name" value="T2SS_GspF/T4SS_PilC_CS"/>
</dbReference>
<evidence type="ECO:0000256" key="5">
    <source>
        <dbReference type="ARBA" id="ARBA00022475"/>
    </source>
</evidence>
<dbReference type="InterPro" id="IPR003004">
    <property type="entry name" value="GspF/PilC"/>
</dbReference>
<feature type="transmembrane region" description="Helical" evidence="12">
    <location>
        <begin position="171"/>
        <end position="194"/>
    </location>
</feature>
<proteinExistence type="inferred from homology"/>
<name>A0A7W9CK55_9CAUL</name>
<evidence type="ECO:0000259" key="13">
    <source>
        <dbReference type="Pfam" id="PF00482"/>
    </source>
</evidence>
<keyword evidence="15" id="KW-1185">Reference proteome</keyword>
<keyword evidence="5" id="KW-1003">Cell membrane</keyword>
<protein>
    <recommendedName>
        <fullName evidence="10">General secretion pathway protein F</fullName>
    </recommendedName>
</protein>
<dbReference type="PRINTS" id="PR00812">
    <property type="entry name" value="BCTERIALGSPF"/>
</dbReference>
<keyword evidence="4 11" id="KW-0813">Transport</keyword>
<dbReference type="GO" id="GO:0005886">
    <property type="term" value="C:plasma membrane"/>
    <property type="evidence" value="ECO:0007669"/>
    <property type="project" value="UniProtKB-SubCell"/>
</dbReference>
<keyword evidence="6" id="KW-0997">Cell inner membrane</keyword>
<keyword evidence="8 12" id="KW-1133">Transmembrane helix</keyword>
<evidence type="ECO:0000256" key="3">
    <source>
        <dbReference type="ARBA" id="ARBA00005745"/>
    </source>
</evidence>
<evidence type="ECO:0000256" key="1">
    <source>
        <dbReference type="ARBA" id="ARBA00002684"/>
    </source>
</evidence>
<evidence type="ECO:0000313" key="14">
    <source>
        <dbReference type="EMBL" id="MBB5747180.1"/>
    </source>
</evidence>
<keyword evidence="9 12" id="KW-0472">Membrane</keyword>
<feature type="transmembrane region" description="Helical" evidence="12">
    <location>
        <begin position="214"/>
        <end position="240"/>
    </location>
</feature>
<sequence length="407" mass="43596">MPVFRYSAVDGDGRVHTGTLEAGGDVGARQMVRDRGLLPTKVALASERPKTDLSKGIVIFRRGVSSKTLSAVTRQLSTLIGSDIRIEEALRIVAAQMDGQPVGTVLIDVRSAILEGRSFAAALARHPKVFPEFYRASIAAGEQSGKLSDVLAHLTEFVGNQEKARRKIQLALLYPALLAVVSLLMIALLMVYVVPDIVKVFVSRGAELPFLTRALIALSGFVQSFGVYVVIGSVLIGIGWNRWLAVPDNSRRFAKFLIETPPFKGFTRHLNAARFAGSLATLVRSDVPLVEALQASAAVTPNRFARERAMRVAARVREGASLRNAMAEADVFPPLLLAIVASGEQSGKLGQGLERAAIDLEQELESLVAALVALVEPGVLLVMGGVVLLMVLSILLPIVNLNNLAGL</sequence>